<dbReference type="Proteomes" id="UP001211987">
    <property type="component" value="Unassembled WGS sequence"/>
</dbReference>
<sequence>MGKLSIKNLNINDIEALSIEEVKTITLEKLYVKGFDIYLVNLGEYFGYSALVFKDNHHIYFANLYELHYRYNSPTHEQLKKKYISLLNNKLFTDEELTTVKDHKDYEKKTHFIRNYMPQEYDYLTAFCINGIYKGKDQEKYESGEYTAYSNIAFAYFKDNSYQNRAKSLISKLERSYKEAMENIDNFKEAVRHALYNHEACITYEYETALESMGLVFENLPKNKQMAVIEAFKEVTSIRY</sequence>
<accession>A0AB35IPG1</accession>
<comment type="caution">
    <text evidence="2">The sequence shown here is derived from an EMBL/GenBank/DDBJ whole genome shotgun (WGS) entry which is preliminary data.</text>
</comment>
<organism evidence="2 3">
    <name type="scientific">Thomasclavelia ramosa</name>
    <dbReference type="NCBI Taxonomy" id="1547"/>
    <lineage>
        <taxon>Bacteria</taxon>
        <taxon>Bacillati</taxon>
        <taxon>Bacillota</taxon>
        <taxon>Erysipelotrichia</taxon>
        <taxon>Erysipelotrichales</taxon>
        <taxon>Coprobacillaceae</taxon>
        <taxon>Thomasclavelia</taxon>
    </lineage>
</organism>
<dbReference type="AlphaFoldDB" id="A0AB35IPG1"/>
<protein>
    <submittedName>
        <fullName evidence="2">Uncharacterized protein</fullName>
    </submittedName>
</protein>
<proteinExistence type="predicted"/>
<evidence type="ECO:0000256" key="1">
    <source>
        <dbReference type="SAM" id="Coils"/>
    </source>
</evidence>
<dbReference type="Pfam" id="PF24692">
    <property type="entry name" value="DUF7659"/>
    <property type="match status" value="1"/>
</dbReference>
<keyword evidence="1" id="KW-0175">Coiled coil</keyword>
<dbReference type="InterPro" id="IPR056076">
    <property type="entry name" value="DUF7659"/>
</dbReference>
<evidence type="ECO:0000313" key="2">
    <source>
        <dbReference type="EMBL" id="MDB7084695.1"/>
    </source>
</evidence>
<feature type="coiled-coil region" evidence="1">
    <location>
        <begin position="163"/>
        <end position="190"/>
    </location>
</feature>
<gene>
    <name evidence="2" type="ORF">PM738_12855</name>
</gene>
<dbReference type="RefSeq" id="WP_195992923.1">
    <property type="nucleotide sequence ID" value="NZ_CAXMZF010000001.1"/>
</dbReference>
<reference evidence="2" key="1">
    <citation type="submission" date="2023-01" db="EMBL/GenBank/DDBJ databases">
        <title>Human gut microbiome strain richness.</title>
        <authorList>
            <person name="Chen-Liaw A."/>
        </authorList>
    </citation>
    <scope>NUCLEOTIDE SEQUENCE</scope>
    <source>
        <strain evidence="2">1001217st2_G6_1001217B_191108</strain>
    </source>
</reference>
<name>A0AB35IPG1_9FIRM</name>
<dbReference type="EMBL" id="JAQLKE010000023">
    <property type="protein sequence ID" value="MDB7084695.1"/>
    <property type="molecule type" value="Genomic_DNA"/>
</dbReference>
<evidence type="ECO:0000313" key="3">
    <source>
        <dbReference type="Proteomes" id="UP001211987"/>
    </source>
</evidence>